<evidence type="ECO:0000313" key="3">
    <source>
        <dbReference type="EMBL" id="MBB6174833.1"/>
    </source>
</evidence>
<proteinExistence type="predicted"/>
<feature type="domain" description="Aldehyde dehydrogenase" evidence="2">
    <location>
        <begin position="30"/>
        <end position="391"/>
    </location>
</feature>
<reference evidence="3 4" key="1">
    <citation type="submission" date="2020-08" db="EMBL/GenBank/DDBJ databases">
        <title>Sequencing the genomes of 1000 actinobacteria strains.</title>
        <authorList>
            <person name="Klenk H.-P."/>
        </authorList>
    </citation>
    <scope>NUCLEOTIDE SEQUENCE [LARGE SCALE GENOMIC DNA]</scope>
    <source>
        <strain evidence="3 4">DSM 46659</strain>
    </source>
</reference>
<dbReference type="EMBL" id="JACHDS010000001">
    <property type="protein sequence ID" value="MBB6174833.1"/>
    <property type="molecule type" value="Genomic_DNA"/>
</dbReference>
<dbReference type="Gene3D" id="3.40.605.10">
    <property type="entry name" value="Aldehyde Dehydrogenase, Chain A, domain 1"/>
    <property type="match status" value="1"/>
</dbReference>
<dbReference type="InterPro" id="IPR016162">
    <property type="entry name" value="Ald_DH_N"/>
</dbReference>
<dbReference type="SUPFAM" id="SSF53720">
    <property type="entry name" value="ALDH-like"/>
    <property type="match status" value="1"/>
</dbReference>
<evidence type="ECO:0000313" key="4">
    <source>
        <dbReference type="Proteomes" id="UP000546642"/>
    </source>
</evidence>
<evidence type="ECO:0000256" key="1">
    <source>
        <dbReference type="ARBA" id="ARBA00023002"/>
    </source>
</evidence>
<dbReference type="RefSeq" id="WP_184079124.1">
    <property type="nucleotide sequence ID" value="NZ_JACHDS010000001.1"/>
</dbReference>
<dbReference type="Gene3D" id="3.40.309.10">
    <property type="entry name" value="Aldehyde Dehydrogenase, Chain A, domain 2"/>
    <property type="match status" value="1"/>
</dbReference>
<name>A0A7W9YME6_9ACTN</name>
<dbReference type="Proteomes" id="UP000546642">
    <property type="component" value="Unassembled WGS sequence"/>
</dbReference>
<dbReference type="InterPro" id="IPR016161">
    <property type="entry name" value="Ald_DH/histidinol_DH"/>
</dbReference>
<keyword evidence="1" id="KW-0560">Oxidoreductase</keyword>
<evidence type="ECO:0000259" key="2">
    <source>
        <dbReference type="Pfam" id="PF00171"/>
    </source>
</evidence>
<gene>
    <name evidence="3" type="ORF">HNR23_004893</name>
</gene>
<sequence>MADPTTEPVQLDALSPTGPYRARNRLTVTDVAGTPVAELSQVPRLYVNRAIGALRAAPALTADERAAALAEAGRAFATATVAGTTVEEYERLVSRVSGMPLPGVRAATLRTAQAAAEAHRSTRCARPEAAVENWRDPLTRRGRALWTRRGDVFAVLAPANHPGVHSLWLEALALGYRVAVRPSRREPFTPHRLVAALRETAFGADAVALLPTDHTGADDIVAGADLTMVYGGDDVVAKYAADPTVLPQGPGRSKILLSGGDWRSHLDTVVDSVALHGGTGCINTTAVFVDGDPAPVAEALAERLASIPSRRPESADAALPVQPAETAANIEKYLFDRAAGARAVLGGDGVADDLGDGSAVLRPAVFQVDRPDAPQLAVELGFPCVWVAPWSPSDGVAPLRNTLVLTAIGAPEELVDRLVEEPTISNVYLGDHPTHWLEPGIPHDRYLAEFLMRTKAVIRG</sequence>
<comment type="caution">
    <text evidence="3">The sequence shown here is derived from an EMBL/GenBank/DDBJ whole genome shotgun (WGS) entry which is preliminary data.</text>
</comment>
<keyword evidence="4" id="KW-1185">Reference proteome</keyword>
<dbReference type="GO" id="GO:0016620">
    <property type="term" value="F:oxidoreductase activity, acting on the aldehyde or oxo group of donors, NAD or NADP as acceptor"/>
    <property type="evidence" value="ECO:0007669"/>
    <property type="project" value="InterPro"/>
</dbReference>
<dbReference type="InterPro" id="IPR015590">
    <property type="entry name" value="Aldehyde_DH_dom"/>
</dbReference>
<protein>
    <submittedName>
        <fullName evidence="3">Acyl-CoA reductase-like NAD-dependent aldehyde dehydrogenase</fullName>
    </submittedName>
</protein>
<dbReference type="AlphaFoldDB" id="A0A7W9YME6"/>
<accession>A0A7W9YME6</accession>
<organism evidence="3 4">
    <name type="scientific">Nocardiopsis mwathae</name>
    <dbReference type="NCBI Taxonomy" id="1472723"/>
    <lineage>
        <taxon>Bacteria</taxon>
        <taxon>Bacillati</taxon>
        <taxon>Actinomycetota</taxon>
        <taxon>Actinomycetes</taxon>
        <taxon>Streptosporangiales</taxon>
        <taxon>Nocardiopsidaceae</taxon>
        <taxon>Nocardiopsis</taxon>
    </lineage>
</organism>
<dbReference type="Pfam" id="PF00171">
    <property type="entry name" value="Aldedh"/>
    <property type="match status" value="1"/>
</dbReference>
<dbReference type="InterPro" id="IPR016163">
    <property type="entry name" value="Ald_DH_C"/>
</dbReference>